<feature type="domain" description="Fibrinogen C-terminal" evidence="2">
    <location>
        <begin position="92"/>
        <end position="227"/>
    </location>
</feature>
<dbReference type="InterPro" id="IPR036056">
    <property type="entry name" value="Fibrinogen-like_C"/>
</dbReference>
<sequence length="227" mass="26286">MASIEMSAYEDLKREDNIYEEIKKQIKTDHEIIPLWRQWLIFVLSTLTVSLLIVVVVLSVNYFTVVHGTMENIAEDSRKALKLATEIKNMLNGCRRQPRECKEIRNNFSGLQTIYPDGTCNKNVSVQCEEGGWTVIQKRYDGAVEFNRNWNDYENGFGDIQREFWLGNANIAQITSEGNHELRIDVEDWDGNTHYAVYKCFIIGDASTKYRLKISEYSGNAGKYNEF</sequence>
<dbReference type="SUPFAM" id="SSF56496">
    <property type="entry name" value="Fibrinogen C-terminal domain-like"/>
    <property type="match status" value="1"/>
</dbReference>
<keyword evidence="1" id="KW-0812">Transmembrane</keyword>
<dbReference type="GO" id="GO:0005615">
    <property type="term" value="C:extracellular space"/>
    <property type="evidence" value="ECO:0007669"/>
    <property type="project" value="TreeGrafter"/>
</dbReference>
<evidence type="ECO:0000313" key="3">
    <source>
        <dbReference type="EMBL" id="CAC5390726.1"/>
    </source>
</evidence>
<dbReference type="InterPro" id="IPR014716">
    <property type="entry name" value="Fibrinogen_a/b/g_C_1"/>
</dbReference>
<dbReference type="PANTHER" id="PTHR19143:SF394">
    <property type="entry name" value="ANGIOPOIETIN-RELATED PROTEIN 3-LIKE"/>
    <property type="match status" value="1"/>
</dbReference>
<organism evidence="3 4">
    <name type="scientific">Mytilus coruscus</name>
    <name type="common">Sea mussel</name>
    <dbReference type="NCBI Taxonomy" id="42192"/>
    <lineage>
        <taxon>Eukaryota</taxon>
        <taxon>Metazoa</taxon>
        <taxon>Spiralia</taxon>
        <taxon>Lophotrochozoa</taxon>
        <taxon>Mollusca</taxon>
        <taxon>Bivalvia</taxon>
        <taxon>Autobranchia</taxon>
        <taxon>Pteriomorphia</taxon>
        <taxon>Mytilida</taxon>
        <taxon>Mytiloidea</taxon>
        <taxon>Mytilidae</taxon>
        <taxon>Mytilinae</taxon>
        <taxon>Mytilus</taxon>
    </lineage>
</organism>
<evidence type="ECO:0000256" key="1">
    <source>
        <dbReference type="SAM" id="Phobius"/>
    </source>
</evidence>
<accession>A0A6J8C5E5</accession>
<dbReference type="InterPro" id="IPR050373">
    <property type="entry name" value="Fibrinogen_C-term_domain"/>
</dbReference>
<dbReference type="Gene3D" id="3.90.215.10">
    <property type="entry name" value="Gamma Fibrinogen, chain A, domain 1"/>
    <property type="match status" value="1"/>
</dbReference>
<dbReference type="AlphaFoldDB" id="A0A6J8C5E5"/>
<dbReference type="OrthoDB" id="6094292at2759"/>
<gene>
    <name evidence="3" type="ORF">MCOR_25805</name>
</gene>
<reference evidence="3 4" key="1">
    <citation type="submission" date="2020-06" db="EMBL/GenBank/DDBJ databases">
        <authorList>
            <person name="Li R."/>
            <person name="Bekaert M."/>
        </authorList>
    </citation>
    <scope>NUCLEOTIDE SEQUENCE [LARGE SCALE GENOMIC DNA]</scope>
    <source>
        <strain evidence="4">wild</strain>
    </source>
</reference>
<keyword evidence="1" id="KW-1133">Transmembrane helix</keyword>
<dbReference type="Pfam" id="PF00147">
    <property type="entry name" value="Fibrinogen_C"/>
    <property type="match status" value="1"/>
</dbReference>
<name>A0A6J8C5E5_MYTCO</name>
<evidence type="ECO:0000259" key="2">
    <source>
        <dbReference type="PROSITE" id="PS51406"/>
    </source>
</evidence>
<dbReference type="Proteomes" id="UP000507470">
    <property type="component" value="Unassembled WGS sequence"/>
</dbReference>
<dbReference type="InterPro" id="IPR002181">
    <property type="entry name" value="Fibrinogen_a/b/g_C_dom"/>
</dbReference>
<proteinExistence type="predicted"/>
<keyword evidence="1" id="KW-0472">Membrane</keyword>
<protein>
    <recommendedName>
        <fullName evidence="2">Fibrinogen C-terminal domain-containing protein</fullName>
    </recommendedName>
</protein>
<keyword evidence="4" id="KW-1185">Reference proteome</keyword>
<dbReference type="SMART" id="SM00186">
    <property type="entry name" value="FBG"/>
    <property type="match status" value="1"/>
</dbReference>
<evidence type="ECO:0000313" key="4">
    <source>
        <dbReference type="Proteomes" id="UP000507470"/>
    </source>
</evidence>
<feature type="transmembrane region" description="Helical" evidence="1">
    <location>
        <begin position="39"/>
        <end position="63"/>
    </location>
</feature>
<dbReference type="PROSITE" id="PS51406">
    <property type="entry name" value="FIBRINOGEN_C_2"/>
    <property type="match status" value="1"/>
</dbReference>
<dbReference type="EMBL" id="CACVKT020004598">
    <property type="protein sequence ID" value="CAC5390726.1"/>
    <property type="molecule type" value="Genomic_DNA"/>
</dbReference>
<dbReference type="PANTHER" id="PTHR19143">
    <property type="entry name" value="FIBRINOGEN/TENASCIN/ANGIOPOEITIN"/>
    <property type="match status" value="1"/>
</dbReference>